<reference evidence="10 11" key="1">
    <citation type="journal article" date="2022" name="bioRxiv">
        <title>Genomics of Preaxostyla Flagellates Illuminates Evolutionary Transitions and the Path Towards Mitochondrial Loss.</title>
        <authorList>
            <person name="Novak L.V.F."/>
            <person name="Treitli S.C."/>
            <person name="Pyrih J."/>
            <person name="Halakuc P."/>
            <person name="Pipaliya S.V."/>
            <person name="Vacek V."/>
            <person name="Brzon O."/>
            <person name="Soukal P."/>
            <person name="Eme L."/>
            <person name="Dacks J.B."/>
            <person name="Karnkowska A."/>
            <person name="Elias M."/>
            <person name="Hampl V."/>
        </authorList>
    </citation>
    <scope>NUCLEOTIDE SEQUENCE [LARGE SCALE GENOMIC DNA]</scope>
    <source>
        <strain evidence="10">NAU3</strain>
        <tissue evidence="10">Gut</tissue>
    </source>
</reference>
<comment type="caution">
    <text evidence="10">The sequence shown here is derived from an EMBL/GenBank/DDBJ whole genome shotgun (WGS) entry which is preliminary data.</text>
</comment>
<sequence>MIRLQNSHRDYSSSLDLSKEFSPGGRSVADHPIEAKSMAETSFGSGADRSTKAESILVSNMLAAISVSDTIRTSLGPRGMDKMITGTSRETTITNDGATILSELTVMHPCAKMLVEMSHAQDVEAGDGTTSVVVIAGALLSAAHRLVQKGLHPNVVSRSFGVAISKAEDILKNMSLPVDLSSRDMLVQSCVTSLSSKMVSANAKHLAELSVDAVLAIKEDSPLPNADLKRIKVIKQLGAPVDSCELIQGLALSRRVSTVNKGPTHMDNAKVALIQFCISPPKTDMDVTVVVGDAEEMRRTIEQERRYIIDICKKVKESGANVLLVQKSILRDAIDQMGRFYLAKLGVMVVEDIERDEVDFICRALHCLPFASVDHLVQAKVSEPHRFGYCERVEQVQSSSSSSYVKFTGVKNADQTDGKVVSLLCCGPNSLMLEETDRSIHDSLCVARALVKKRALLPGGGAAETELSVQLNALARSLSAENSKDAHPDGLDPIGVRAFAEALEQVPLTLAENAGLNPIQMMTQLRAKHAQTKSEDGKDLTPEELFANKHYGVNIRTNSIGNMVESKVVQPLLVTLSAVTLATETVRQILRIDDIVAAK</sequence>
<keyword evidence="4 7" id="KW-0547">Nucleotide-binding</keyword>
<dbReference type="Gene3D" id="1.10.560.10">
    <property type="entry name" value="GroEL-like equatorial domain"/>
    <property type="match status" value="1"/>
</dbReference>
<dbReference type="Gene3D" id="3.50.7.10">
    <property type="entry name" value="GroEL"/>
    <property type="match status" value="1"/>
</dbReference>
<dbReference type="SUPFAM" id="SSF54849">
    <property type="entry name" value="GroEL-intermediate domain like"/>
    <property type="match status" value="1"/>
</dbReference>
<dbReference type="InterPro" id="IPR002423">
    <property type="entry name" value="Cpn60/GroEL/TCP-1"/>
</dbReference>
<evidence type="ECO:0000313" key="10">
    <source>
        <dbReference type="EMBL" id="KAK2949111.1"/>
    </source>
</evidence>
<feature type="region of interest" description="Disordered" evidence="9">
    <location>
        <begin position="1"/>
        <end position="29"/>
    </location>
</feature>
<evidence type="ECO:0000256" key="9">
    <source>
        <dbReference type="SAM" id="MobiDB-lite"/>
    </source>
</evidence>
<evidence type="ECO:0000256" key="5">
    <source>
        <dbReference type="ARBA" id="ARBA00022840"/>
    </source>
</evidence>
<accession>A0ABQ9XB04</accession>
<organism evidence="10 11">
    <name type="scientific">Blattamonas nauphoetae</name>
    <dbReference type="NCBI Taxonomy" id="2049346"/>
    <lineage>
        <taxon>Eukaryota</taxon>
        <taxon>Metamonada</taxon>
        <taxon>Preaxostyla</taxon>
        <taxon>Oxymonadida</taxon>
        <taxon>Blattamonas</taxon>
    </lineage>
</organism>
<dbReference type="InterPro" id="IPR012717">
    <property type="entry name" value="Chap_CCT_delta"/>
</dbReference>
<comment type="similarity">
    <text evidence="2 7">Belongs to the TCP-1 chaperonin family.</text>
</comment>
<dbReference type="SUPFAM" id="SSF48592">
    <property type="entry name" value="GroEL equatorial domain-like"/>
    <property type="match status" value="1"/>
</dbReference>
<dbReference type="InterPro" id="IPR027409">
    <property type="entry name" value="GroEL-like_apical_dom_sf"/>
</dbReference>
<proteinExistence type="inferred from homology"/>
<dbReference type="InterPro" id="IPR002194">
    <property type="entry name" value="Chaperonin_TCP-1_CS"/>
</dbReference>
<dbReference type="PANTHER" id="PTHR11353">
    <property type="entry name" value="CHAPERONIN"/>
    <property type="match status" value="1"/>
</dbReference>
<dbReference type="InterPro" id="IPR027410">
    <property type="entry name" value="TCP-1-like_intermed_sf"/>
</dbReference>
<keyword evidence="11" id="KW-1185">Reference proteome</keyword>
<protein>
    <recommendedName>
        <fullName evidence="3 8">T-complex protein 1 subunit delta</fullName>
    </recommendedName>
</protein>
<evidence type="ECO:0000256" key="2">
    <source>
        <dbReference type="ARBA" id="ARBA00008020"/>
    </source>
</evidence>
<evidence type="ECO:0000256" key="6">
    <source>
        <dbReference type="ARBA" id="ARBA00023186"/>
    </source>
</evidence>
<evidence type="ECO:0000256" key="7">
    <source>
        <dbReference type="RuleBase" id="RU004187"/>
    </source>
</evidence>
<evidence type="ECO:0000313" key="11">
    <source>
        <dbReference type="Proteomes" id="UP001281761"/>
    </source>
</evidence>
<evidence type="ECO:0000256" key="4">
    <source>
        <dbReference type="ARBA" id="ARBA00022741"/>
    </source>
</evidence>
<dbReference type="PROSITE" id="PS00751">
    <property type="entry name" value="TCP1_2"/>
    <property type="match status" value="1"/>
</dbReference>
<dbReference type="InterPro" id="IPR017998">
    <property type="entry name" value="Chaperone_TCP-1"/>
</dbReference>
<evidence type="ECO:0000256" key="8">
    <source>
        <dbReference type="RuleBase" id="RU004192"/>
    </source>
</evidence>
<dbReference type="Gene3D" id="3.30.260.10">
    <property type="entry name" value="TCP-1-like chaperonin intermediate domain"/>
    <property type="match status" value="1"/>
</dbReference>
<dbReference type="InterPro" id="IPR027413">
    <property type="entry name" value="GROEL-like_equatorial_sf"/>
</dbReference>
<evidence type="ECO:0000256" key="1">
    <source>
        <dbReference type="ARBA" id="ARBA00004496"/>
    </source>
</evidence>
<dbReference type="PRINTS" id="PR00304">
    <property type="entry name" value="TCOMPLEXTCP1"/>
</dbReference>
<comment type="subcellular location">
    <subcellularLocation>
        <location evidence="1">Cytoplasm</location>
    </subcellularLocation>
</comment>
<dbReference type="Proteomes" id="UP001281761">
    <property type="component" value="Unassembled WGS sequence"/>
</dbReference>
<keyword evidence="6 7" id="KW-0143">Chaperone</keyword>
<evidence type="ECO:0000256" key="3">
    <source>
        <dbReference type="ARBA" id="ARBA00016107"/>
    </source>
</evidence>
<name>A0ABQ9XB04_9EUKA</name>
<dbReference type="CDD" id="cd03338">
    <property type="entry name" value="TCP1_delta"/>
    <property type="match status" value="1"/>
</dbReference>
<dbReference type="EMBL" id="JARBJD010000162">
    <property type="protein sequence ID" value="KAK2949111.1"/>
    <property type="molecule type" value="Genomic_DNA"/>
</dbReference>
<gene>
    <name evidence="10" type="ORF">BLNAU_15952</name>
</gene>
<dbReference type="Pfam" id="PF00118">
    <property type="entry name" value="Cpn60_TCP1"/>
    <property type="match status" value="1"/>
</dbReference>
<dbReference type="PROSITE" id="PS00750">
    <property type="entry name" value="TCP1_1"/>
    <property type="match status" value="1"/>
</dbReference>
<dbReference type="SUPFAM" id="SSF52029">
    <property type="entry name" value="GroEL apical domain-like"/>
    <property type="match status" value="1"/>
</dbReference>
<keyword evidence="5 7" id="KW-0067">ATP-binding</keyword>
<dbReference type="PROSITE" id="PS00995">
    <property type="entry name" value="TCP1_3"/>
    <property type="match status" value="1"/>
</dbReference>